<dbReference type="Pfam" id="PF04031">
    <property type="entry name" value="Las1"/>
    <property type="match status" value="1"/>
</dbReference>
<accession>A0A3L8DJC2</accession>
<sequence>MALSSKREDVKQVPWFSPAEWHDVYKQIYSNDTAEQAKAYEVLLAWKARIPKLPAGVDCTLSVLQVCLRDREWTSKIDSGELPMYYEHDLSLMYSTTIMRLLNHISNLGHTRETSLFKIADQLRIPAWIVNLRHEAAHGHELPSISVLRIAINILLKWLHDEYWVAEARAMEEYYTKENIAEEVPVEEEKGLEEVQAFADLIEIWSAVSLYINAGHELVSNLPDEQLQGILQDLRTYMLSQYNNKTLDGNENEYIVTSRKTIKLLEKEYNLKAAQALILSEISVCLTGNESTNTHRKGDMICDALCRNTAFLSNKDILKIFQQGGQKTKSNSLKGKILPSRILQCWKDIIVLLHRNGILETLVFKLLDIVNQEQESKERRTSAALWISSIVYSFIQLDIAQNISHVVEHTLRKLDTKTVSQHIRKQLRCNYPYLQNVLWLDISSTMPHFLTDINFLSKLLLHANEFSKRLIEPILKFAMPKIDAQMKEHLLCLLKTYTSLHVPKHNDKDTSNGDICDKIYTVENFKTVSTATEQIHARKNTSRRKTTYVADQVIRNLHWKSALDTHQWIESPIGLLPWQMDSLRSLEPLEVNTPRHPVSVLDSRIIAGIINQKNLGMQSIKWNKILRKKRRTIRKREKAVAVIMDRALEID</sequence>
<dbReference type="GO" id="GO:0000470">
    <property type="term" value="P:maturation of LSU-rRNA"/>
    <property type="evidence" value="ECO:0007669"/>
    <property type="project" value="TreeGrafter"/>
</dbReference>
<reference evidence="1" key="2">
    <citation type="submission" date="2018-07" db="EMBL/GenBank/DDBJ databases">
        <authorList>
            <person name="Mckenzie S.K."/>
            <person name="Kronauer D.J.C."/>
        </authorList>
    </citation>
    <scope>NUCLEOTIDE SEQUENCE</scope>
    <source>
        <strain evidence="1">Clonal line C1</strain>
    </source>
</reference>
<dbReference type="Proteomes" id="UP000279307">
    <property type="component" value="Chromosome 7"/>
</dbReference>
<name>A0A3L8DJC2_OOCBI</name>
<gene>
    <name evidence="1" type="ORF">DMN91_007046</name>
</gene>
<dbReference type="AlphaFoldDB" id="A0A3L8DJC2"/>
<comment type="caution">
    <text evidence="1">The sequence shown here is derived from an EMBL/GenBank/DDBJ whole genome shotgun (WGS) entry which is preliminary data.</text>
</comment>
<dbReference type="EMBL" id="QOIP01000007">
    <property type="protein sequence ID" value="RLU20436.1"/>
    <property type="molecule type" value="Genomic_DNA"/>
</dbReference>
<proteinExistence type="predicted"/>
<dbReference type="PANTHER" id="PTHR15002">
    <property type="entry name" value="RIBOSOMAL BIOGENESIS PROTEIN LAS1L"/>
    <property type="match status" value="1"/>
</dbReference>
<reference evidence="1" key="1">
    <citation type="journal article" date="2018" name="Genome Res.">
        <title>The genomic architecture and molecular evolution of ant odorant receptors.</title>
        <authorList>
            <person name="McKenzie S.K."/>
            <person name="Kronauer D.J.C."/>
        </authorList>
    </citation>
    <scope>NUCLEOTIDE SEQUENCE [LARGE SCALE GENOMIC DNA]</scope>
    <source>
        <strain evidence="1">Clonal line C1</strain>
    </source>
</reference>
<dbReference type="GO" id="GO:0030687">
    <property type="term" value="C:preribosome, large subunit precursor"/>
    <property type="evidence" value="ECO:0007669"/>
    <property type="project" value="TreeGrafter"/>
</dbReference>
<organism evidence="1">
    <name type="scientific">Ooceraea biroi</name>
    <name type="common">Clonal raider ant</name>
    <name type="synonym">Cerapachys biroi</name>
    <dbReference type="NCBI Taxonomy" id="2015173"/>
    <lineage>
        <taxon>Eukaryota</taxon>
        <taxon>Metazoa</taxon>
        <taxon>Ecdysozoa</taxon>
        <taxon>Arthropoda</taxon>
        <taxon>Hexapoda</taxon>
        <taxon>Insecta</taxon>
        <taxon>Pterygota</taxon>
        <taxon>Neoptera</taxon>
        <taxon>Endopterygota</taxon>
        <taxon>Hymenoptera</taxon>
        <taxon>Apocrita</taxon>
        <taxon>Aculeata</taxon>
        <taxon>Formicoidea</taxon>
        <taxon>Formicidae</taxon>
        <taxon>Dorylinae</taxon>
        <taxon>Ooceraea</taxon>
    </lineage>
</organism>
<dbReference type="InterPro" id="IPR007174">
    <property type="entry name" value="Las1"/>
</dbReference>
<dbReference type="GO" id="GO:0090730">
    <property type="term" value="C:Las1 complex"/>
    <property type="evidence" value="ECO:0007669"/>
    <property type="project" value="InterPro"/>
</dbReference>
<dbReference type="OrthoDB" id="10263222at2759"/>
<evidence type="ECO:0000313" key="1">
    <source>
        <dbReference type="EMBL" id="RLU20436.1"/>
    </source>
</evidence>
<dbReference type="GO" id="GO:0000460">
    <property type="term" value="P:maturation of 5.8S rRNA"/>
    <property type="evidence" value="ECO:0007669"/>
    <property type="project" value="TreeGrafter"/>
</dbReference>
<evidence type="ECO:0008006" key="2">
    <source>
        <dbReference type="Google" id="ProtNLM"/>
    </source>
</evidence>
<protein>
    <recommendedName>
        <fullName evidence="2">Ribosomal biogenesis protein LAS1L</fullName>
    </recommendedName>
</protein>
<dbReference type="GO" id="GO:0004519">
    <property type="term" value="F:endonuclease activity"/>
    <property type="evidence" value="ECO:0007669"/>
    <property type="project" value="InterPro"/>
</dbReference>
<dbReference type="PANTHER" id="PTHR15002:SF0">
    <property type="entry name" value="RIBOSOMAL BIOGENESIS PROTEIN LAS1L"/>
    <property type="match status" value="1"/>
</dbReference>